<evidence type="ECO:0000256" key="3">
    <source>
        <dbReference type="SAM" id="Coils"/>
    </source>
</evidence>
<evidence type="ECO:0000259" key="4">
    <source>
        <dbReference type="Pfam" id="PF01590"/>
    </source>
</evidence>
<dbReference type="Pfam" id="PF01590">
    <property type="entry name" value="GAF"/>
    <property type="match status" value="1"/>
</dbReference>
<dbReference type="Gene3D" id="1.10.287.470">
    <property type="entry name" value="Helix hairpin bin"/>
    <property type="match status" value="1"/>
</dbReference>
<keyword evidence="2 3" id="KW-0175">Coiled coil</keyword>
<dbReference type="Gene3D" id="2.40.30.170">
    <property type="match status" value="1"/>
</dbReference>
<protein>
    <submittedName>
        <fullName evidence="6">HlyD family efflux transporter periplasmic adaptor subunit</fullName>
    </submittedName>
</protein>
<dbReference type="Pfam" id="PF25973">
    <property type="entry name" value="BSH_CzcB"/>
    <property type="match status" value="1"/>
</dbReference>
<comment type="caution">
    <text evidence="6">The sequence shown here is derived from an EMBL/GenBank/DDBJ whole genome shotgun (WGS) entry which is preliminary data.</text>
</comment>
<name>A0A848H4A9_9BURK</name>
<comment type="subcellular location">
    <subcellularLocation>
        <location evidence="1">Cell envelope</location>
    </subcellularLocation>
</comment>
<evidence type="ECO:0000259" key="5">
    <source>
        <dbReference type="Pfam" id="PF25973"/>
    </source>
</evidence>
<feature type="domain" description="CzcB-like barrel-sandwich hybrid" evidence="5">
    <location>
        <begin position="232"/>
        <end position="335"/>
    </location>
</feature>
<accession>A0A848H4A9</accession>
<sequence length="461" mass="49055">MDKAPPPLLAAVAVATATASEAVLRCQAALLARPRLAEAATALAVELAEILKCRRVSVALLEGERLRIAGSSQANALDTRHDAAAAVLAAMHEALDQGQSVPWPPLATHPPVSLAQRELAAGGSACSIPLVADRKRAGALALERDGDPFTPGELALAEDVASFAAPLLALQQLAASPWHKRSARWLRERLATPSRKRSAWAAGLVAVAVLLAVPFPWRVSAPARLEGSVQRAVAAATDGFLQQANVRPGDLVKAGQVLAQLSSQDLELERKRRESELRQNENAYRAAEARSDRTQMVINQAKAAETQAMLSLAETQLERSQLVAPFDGVVIKGDLSQNLGAPVQKGEVLMVLSPSASFRLIVEVDEADIAAVQPGQQGQLALAARPEQPIRFVTRRIVPVATAADGRNYFEVEGTPLDAQTDLRPGLSGVAKIEVGQQSLGWLLFHRAAAWLRLAVWTVAL</sequence>
<dbReference type="AlphaFoldDB" id="A0A848H4A9"/>
<dbReference type="PANTHER" id="PTHR32347:SF23">
    <property type="entry name" value="BLL5650 PROTEIN"/>
    <property type="match status" value="1"/>
</dbReference>
<dbReference type="PANTHER" id="PTHR32347">
    <property type="entry name" value="EFFLUX SYSTEM COMPONENT YKNX-RELATED"/>
    <property type="match status" value="1"/>
</dbReference>
<dbReference type="InterPro" id="IPR003018">
    <property type="entry name" value="GAF"/>
</dbReference>
<evidence type="ECO:0000313" key="7">
    <source>
        <dbReference type="Proteomes" id="UP000541185"/>
    </source>
</evidence>
<evidence type="ECO:0000313" key="6">
    <source>
        <dbReference type="EMBL" id="NML45816.1"/>
    </source>
</evidence>
<dbReference type="GO" id="GO:0030313">
    <property type="term" value="C:cell envelope"/>
    <property type="evidence" value="ECO:0007669"/>
    <property type="project" value="UniProtKB-SubCell"/>
</dbReference>
<reference evidence="6 7" key="1">
    <citation type="submission" date="2020-04" db="EMBL/GenBank/DDBJ databases">
        <title>Ramlibacter sp. G-1-2-2 isolated from soil.</title>
        <authorList>
            <person name="Dahal R.H."/>
        </authorList>
    </citation>
    <scope>NUCLEOTIDE SEQUENCE [LARGE SCALE GENOMIC DNA]</scope>
    <source>
        <strain evidence="6 7">G-1-2-2</strain>
    </source>
</reference>
<evidence type="ECO:0000256" key="2">
    <source>
        <dbReference type="ARBA" id="ARBA00023054"/>
    </source>
</evidence>
<organism evidence="6 7">
    <name type="scientific">Ramlibacter agri</name>
    <dbReference type="NCBI Taxonomy" id="2728837"/>
    <lineage>
        <taxon>Bacteria</taxon>
        <taxon>Pseudomonadati</taxon>
        <taxon>Pseudomonadota</taxon>
        <taxon>Betaproteobacteria</taxon>
        <taxon>Burkholderiales</taxon>
        <taxon>Comamonadaceae</taxon>
        <taxon>Ramlibacter</taxon>
    </lineage>
</organism>
<dbReference type="InterPro" id="IPR050465">
    <property type="entry name" value="UPF0194_transport"/>
</dbReference>
<dbReference type="Gene3D" id="2.40.50.100">
    <property type="match status" value="1"/>
</dbReference>
<dbReference type="RefSeq" id="WP_169420133.1">
    <property type="nucleotide sequence ID" value="NZ_JABBFX010000002.1"/>
</dbReference>
<dbReference type="EMBL" id="JABBFX010000002">
    <property type="protein sequence ID" value="NML45816.1"/>
    <property type="molecule type" value="Genomic_DNA"/>
</dbReference>
<gene>
    <name evidence="6" type="ORF">HHL11_18860</name>
</gene>
<dbReference type="Proteomes" id="UP000541185">
    <property type="component" value="Unassembled WGS sequence"/>
</dbReference>
<feature type="domain" description="GAF" evidence="4">
    <location>
        <begin position="36"/>
        <end position="165"/>
    </location>
</feature>
<dbReference type="SUPFAM" id="SSF111369">
    <property type="entry name" value="HlyD-like secretion proteins"/>
    <property type="match status" value="1"/>
</dbReference>
<keyword evidence="7" id="KW-1185">Reference proteome</keyword>
<dbReference type="InterPro" id="IPR029016">
    <property type="entry name" value="GAF-like_dom_sf"/>
</dbReference>
<proteinExistence type="predicted"/>
<feature type="coiled-coil region" evidence="3">
    <location>
        <begin position="263"/>
        <end position="290"/>
    </location>
</feature>
<evidence type="ECO:0000256" key="1">
    <source>
        <dbReference type="ARBA" id="ARBA00004196"/>
    </source>
</evidence>
<dbReference type="Gene3D" id="3.30.450.40">
    <property type="match status" value="1"/>
</dbReference>
<dbReference type="SUPFAM" id="SSF55781">
    <property type="entry name" value="GAF domain-like"/>
    <property type="match status" value="1"/>
</dbReference>
<dbReference type="InterPro" id="IPR058647">
    <property type="entry name" value="BSH_CzcB-like"/>
</dbReference>